<keyword evidence="3" id="KW-0963">Cytoplasm</keyword>
<evidence type="ECO:0000313" key="9">
    <source>
        <dbReference type="EMBL" id="RHN10940.1"/>
    </source>
</evidence>
<organism evidence="4 10">
    <name type="scientific">Roseburia intestinalis</name>
    <dbReference type="NCBI Taxonomy" id="166486"/>
    <lineage>
        <taxon>Bacteria</taxon>
        <taxon>Bacillati</taxon>
        <taxon>Bacillota</taxon>
        <taxon>Clostridia</taxon>
        <taxon>Lachnospirales</taxon>
        <taxon>Lachnospiraceae</taxon>
        <taxon>Roseburia</taxon>
    </lineage>
</organism>
<dbReference type="GO" id="GO:0047429">
    <property type="term" value="F:nucleoside triphosphate diphosphatase activity"/>
    <property type="evidence" value="ECO:0007669"/>
    <property type="project" value="UniProtKB-EC"/>
</dbReference>
<dbReference type="Proteomes" id="UP000283586">
    <property type="component" value="Unassembled WGS sequence"/>
</dbReference>
<evidence type="ECO:0000313" key="6">
    <source>
        <dbReference type="EMBL" id="MVQ44295.1"/>
    </source>
</evidence>
<dbReference type="EMBL" id="WNAJ01000001">
    <property type="protein sequence ID" value="MTR83701.1"/>
    <property type="molecule type" value="Genomic_DNA"/>
</dbReference>
<comment type="function">
    <text evidence="3">Nucleoside triphosphate pyrophosphatase that hydrolyzes dTTP and UTP. May have a dual role in cell division arrest and in preventing the incorporation of modified nucleotides into cellular nucleic acids.</text>
</comment>
<dbReference type="RefSeq" id="WP_006856947.1">
    <property type="nucleotide sequence ID" value="NZ_CABIYH010000001.1"/>
</dbReference>
<evidence type="ECO:0000313" key="12">
    <source>
        <dbReference type="Proteomes" id="UP000284051"/>
    </source>
</evidence>
<evidence type="ECO:0000313" key="7">
    <source>
        <dbReference type="EMBL" id="RHA63150.1"/>
    </source>
</evidence>
<dbReference type="Pfam" id="PF02545">
    <property type="entry name" value="Maf"/>
    <property type="match status" value="1"/>
</dbReference>
<dbReference type="PaxDb" id="166486-ERS852572_00008"/>
<dbReference type="InterPro" id="IPR003697">
    <property type="entry name" value="Maf-like"/>
</dbReference>
<accession>A0A173QVI1</accession>
<dbReference type="CDD" id="cd00555">
    <property type="entry name" value="Maf"/>
    <property type="match status" value="1"/>
</dbReference>
<dbReference type="Proteomes" id="UP000284051">
    <property type="component" value="Unassembled WGS sequence"/>
</dbReference>
<evidence type="ECO:0000313" key="5">
    <source>
        <dbReference type="EMBL" id="MTR83701.1"/>
    </source>
</evidence>
<evidence type="ECO:0000313" key="11">
    <source>
        <dbReference type="Proteomes" id="UP000283586"/>
    </source>
</evidence>
<evidence type="ECO:0000313" key="4">
    <source>
        <dbReference type="EMBL" id="CUM69630.1"/>
    </source>
</evidence>
<dbReference type="STRING" id="166486.ERS852572_00008"/>
<evidence type="ECO:0000313" key="13">
    <source>
        <dbReference type="Proteomes" id="UP000284465"/>
    </source>
</evidence>
<dbReference type="Gene3D" id="3.90.950.10">
    <property type="match status" value="1"/>
</dbReference>
<evidence type="ECO:0000256" key="2">
    <source>
        <dbReference type="ARBA" id="ARBA00022801"/>
    </source>
</evidence>
<dbReference type="PANTHER" id="PTHR43213">
    <property type="entry name" value="BIFUNCTIONAL DTTP/UTP PYROPHOSPHATASE/METHYLTRANSFERASE PROTEIN-RELATED"/>
    <property type="match status" value="1"/>
</dbReference>
<keyword evidence="3" id="KW-0546">Nucleotide metabolism</keyword>
<comment type="similarity">
    <text evidence="3">Belongs to the Maf family. YhdE subfamily.</text>
</comment>
<dbReference type="PANTHER" id="PTHR43213:SF5">
    <property type="entry name" value="BIFUNCTIONAL DTTP_UTP PYROPHOSPHATASE_METHYLTRANSFERASE PROTEIN-RELATED"/>
    <property type="match status" value="1"/>
</dbReference>
<reference evidence="11 12" key="2">
    <citation type="submission" date="2018-08" db="EMBL/GenBank/DDBJ databases">
        <title>A genome reference for cultivated species of the human gut microbiota.</title>
        <authorList>
            <person name="Zou Y."/>
            <person name="Xue W."/>
            <person name="Luo G."/>
        </authorList>
    </citation>
    <scope>NUCLEOTIDE SEQUENCE [LARGE SCALE GENOMIC DNA]</scope>
    <source>
        <strain evidence="9 11">AF31-21AC</strain>
        <strain evidence="8 12">AM22-21LB</strain>
        <strain evidence="7 13">AM43-11</strain>
    </source>
</reference>
<dbReference type="Proteomes" id="UP000478483">
    <property type="component" value="Unassembled WGS sequence"/>
</dbReference>
<feature type="active site" description="Proton acceptor" evidence="3">
    <location>
        <position position="81"/>
    </location>
</feature>
<reference evidence="5 14" key="3">
    <citation type="journal article" date="2019" name="Nat. Med.">
        <title>A library of human gut bacterial isolates paired with longitudinal multiomics data enables mechanistic microbiome research.</title>
        <authorList>
            <person name="Poyet M."/>
            <person name="Groussin M."/>
            <person name="Gibbons S.M."/>
            <person name="Avila-Pacheco J."/>
            <person name="Jiang X."/>
            <person name="Kearney S.M."/>
            <person name="Perrotta A.R."/>
            <person name="Berdy B."/>
            <person name="Zhao S."/>
            <person name="Lieberman T.D."/>
            <person name="Swanson P.K."/>
            <person name="Smith M."/>
            <person name="Roesemann S."/>
            <person name="Alexander J.E."/>
            <person name="Rich S.A."/>
            <person name="Livny J."/>
            <person name="Vlamakis H."/>
            <person name="Clish C."/>
            <person name="Bullock K."/>
            <person name="Deik A."/>
            <person name="Scott J."/>
            <person name="Pierce K.A."/>
            <person name="Xavier R.J."/>
            <person name="Alm E.J."/>
        </authorList>
    </citation>
    <scope>NUCLEOTIDE SEQUENCE [LARGE SCALE GENOMIC DNA]</scope>
    <source>
        <strain evidence="5 14">BIOML-A1</strain>
    </source>
</reference>
<comment type="cofactor">
    <cofactor evidence="1 3">
        <name>a divalent metal cation</name>
        <dbReference type="ChEBI" id="CHEBI:60240"/>
    </cofactor>
</comment>
<sequence length="208" mass="23130">MSQIILASASPRRRELLEQIGLNFEVCPAKGEEIIIKKEPKEVVMELAAQKAREVASMLKTYGDEHRTLMTPQDTLVIGADTIVAAGSEILGKPKDEEDAFRMLSLLSGKSHSVYTGVAFVFIDRTGRAGEHIFYEKTDVFVRQLKKSEILRYIATGEPSDKAGAYGIQGKFAIYIDKIDGDYNNVVGLPVAAIYRELDRLGIDPYTW</sequence>
<name>A0A173QVI1_9FIRM</name>
<comment type="caution">
    <text evidence="3">Lacks conserved residue(s) required for the propagation of feature annotation.</text>
</comment>
<dbReference type="Proteomes" id="UP000284465">
    <property type="component" value="Unassembled WGS sequence"/>
</dbReference>
<dbReference type="Proteomes" id="UP000479531">
    <property type="component" value="Unassembled WGS sequence"/>
</dbReference>
<reference evidence="4 10" key="1">
    <citation type="submission" date="2015-09" db="EMBL/GenBank/DDBJ databases">
        <authorList>
            <consortium name="Pathogen Informatics"/>
        </authorList>
    </citation>
    <scope>NUCLEOTIDE SEQUENCE [LARGE SCALE GENOMIC DNA]</scope>
    <source>
        <strain evidence="4 10">2789STDY5834960</strain>
    </source>
</reference>
<evidence type="ECO:0000313" key="10">
    <source>
        <dbReference type="Proteomes" id="UP000095350"/>
    </source>
</evidence>
<reference evidence="6 15" key="4">
    <citation type="submission" date="2019-10" db="EMBL/GenBank/DDBJ databases">
        <title>Roseburia spp. ameliorate alcoholic fatty liver via restoration of gut barrier function.</title>
        <authorList>
            <person name="Seo B."/>
            <person name="Ko G."/>
        </authorList>
    </citation>
    <scope>NUCLEOTIDE SEQUENCE [LARGE SCALE GENOMIC DNA]</scope>
    <source>
        <strain evidence="6 15">SNUG30017</strain>
    </source>
</reference>
<dbReference type="EMBL" id="CYXZ01000001">
    <property type="protein sequence ID" value="CUM69630.1"/>
    <property type="molecule type" value="Genomic_DNA"/>
</dbReference>
<dbReference type="SUPFAM" id="SSF52972">
    <property type="entry name" value="ITPase-like"/>
    <property type="match status" value="1"/>
</dbReference>
<evidence type="ECO:0000256" key="1">
    <source>
        <dbReference type="ARBA" id="ARBA00001968"/>
    </source>
</evidence>
<dbReference type="EMBL" id="QRID01000026">
    <property type="protein sequence ID" value="RHG25344.1"/>
    <property type="molecule type" value="Genomic_DNA"/>
</dbReference>
<dbReference type="AlphaFoldDB" id="A0A173QVI1"/>
<dbReference type="NCBIfam" id="TIGR00172">
    <property type="entry name" value="maf"/>
    <property type="match status" value="1"/>
</dbReference>
<dbReference type="GO" id="GO:0005737">
    <property type="term" value="C:cytoplasm"/>
    <property type="evidence" value="ECO:0007669"/>
    <property type="project" value="UniProtKB-SubCell"/>
</dbReference>
<feature type="site" description="Important for substrate specificity" evidence="3">
    <location>
        <position position="169"/>
    </location>
</feature>
<evidence type="ECO:0000313" key="15">
    <source>
        <dbReference type="Proteomes" id="UP000479531"/>
    </source>
</evidence>
<evidence type="ECO:0000313" key="14">
    <source>
        <dbReference type="Proteomes" id="UP000478483"/>
    </source>
</evidence>
<feature type="site" description="Important for substrate specificity" evidence="3">
    <location>
        <position position="82"/>
    </location>
</feature>
<evidence type="ECO:0000313" key="8">
    <source>
        <dbReference type="EMBL" id="RHG25344.1"/>
    </source>
</evidence>
<dbReference type="OrthoDB" id="9807767at2"/>
<dbReference type="EC" id="3.6.1.9" evidence="3"/>
<dbReference type="PIRSF" id="PIRSF006305">
    <property type="entry name" value="Maf"/>
    <property type="match status" value="1"/>
</dbReference>
<evidence type="ECO:0000256" key="3">
    <source>
        <dbReference type="HAMAP-Rule" id="MF_00528"/>
    </source>
</evidence>
<comment type="subcellular location">
    <subcellularLocation>
        <location evidence="3">Cytoplasm</location>
    </subcellularLocation>
</comment>
<keyword evidence="2 3" id="KW-0378">Hydrolase</keyword>
<dbReference type="InterPro" id="IPR029001">
    <property type="entry name" value="ITPase-like_fam"/>
</dbReference>
<feature type="site" description="Important for substrate specificity" evidence="3">
    <location>
        <position position="12"/>
    </location>
</feature>
<dbReference type="HAMAP" id="MF_00528">
    <property type="entry name" value="Maf"/>
    <property type="match status" value="1"/>
</dbReference>
<gene>
    <name evidence="4" type="primary">maf</name>
    <name evidence="8" type="ORF">DW264_17330</name>
    <name evidence="7" type="ORF">DW927_17765</name>
    <name evidence="9" type="ORF">DWZ31_04250</name>
    <name evidence="4" type="ORF">ERS852572_00008</name>
    <name evidence="6" type="ORF">GCK47_00865</name>
    <name evidence="5" type="ORF">GMD50_01275</name>
</gene>
<dbReference type="GO" id="GO:0009117">
    <property type="term" value="P:nucleotide metabolic process"/>
    <property type="evidence" value="ECO:0007669"/>
    <property type="project" value="UniProtKB-KW"/>
</dbReference>
<dbReference type="EMBL" id="QRQN01000004">
    <property type="protein sequence ID" value="RHN10940.1"/>
    <property type="molecule type" value="Genomic_DNA"/>
</dbReference>
<comment type="catalytic activity">
    <reaction evidence="3">
        <text>dTTP + H2O = dTMP + diphosphate + H(+)</text>
        <dbReference type="Rhea" id="RHEA:28534"/>
        <dbReference type="ChEBI" id="CHEBI:15377"/>
        <dbReference type="ChEBI" id="CHEBI:15378"/>
        <dbReference type="ChEBI" id="CHEBI:33019"/>
        <dbReference type="ChEBI" id="CHEBI:37568"/>
        <dbReference type="ChEBI" id="CHEBI:63528"/>
        <dbReference type="EC" id="3.6.1.9"/>
    </reaction>
</comment>
<dbReference type="EMBL" id="QSFP01000031">
    <property type="protein sequence ID" value="RHA63150.1"/>
    <property type="molecule type" value="Genomic_DNA"/>
</dbReference>
<dbReference type="Proteomes" id="UP000095350">
    <property type="component" value="Unassembled WGS sequence"/>
</dbReference>
<dbReference type="EMBL" id="WGGT01000001">
    <property type="protein sequence ID" value="MVQ44295.1"/>
    <property type="molecule type" value="Genomic_DNA"/>
</dbReference>
<proteinExistence type="inferred from homology"/>
<protein>
    <recommendedName>
        <fullName evidence="3">dTTP/UTP pyrophosphatase</fullName>
        <shortName evidence="3">dTTPase/UTPase</shortName>
        <ecNumber evidence="3">3.6.1.9</ecNumber>
    </recommendedName>
    <alternativeName>
        <fullName evidence="3">Nucleoside triphosphate pyrophosphatase</fullName>
    </alternativeName>
    <alternativeName>
        <fullName evidence="3">Nucleotide pyrophosphatase</fullName>
        <shortName evidence="3">Nucleotide PPase</shortName>
    </alternativeName>
</protein>
<comment type="catalytic activity">
    <reaction evidence="3">
        <text>UTP + H2O = UMP + diphosphate + H(+)</text>
        <dbReference type="Rhea" id="RHEA:29395"/>
        <dbReference type="ChEBI" id="CHEBI:15377"/>
        <dbReference type="ChEBI" id="CHEBI:15378"/>
        <dbReference type="ChEBI" id="CHEBI:33019"/>
        <dbReference type="ChEBI" id="CHEBI:46398"/>
        <dbReference type="ChEBI" id="CHEBI:57865"/>
        <dbReference type="EC" id="3.6.1.9"/>
    </reaction>
</comment>
<dbReference type="GeneID" id="61434192"/>